<feature type="compositionally biased region" description="Basic and acidic residues" evidence="16">
    <location>
        <begin position="670"/>
        <end position="679"/>
    </location>
</feature>
<name>A0ABR1B6W2_POLSC</name>
<sequence>MPRRRNGELPLPDGWEYATDDDGKVYFIDHITKKTTWIDPRDRFTKPQTFADCIGNELPLGWEEAYDPQIGIYYINHVNPRRTQFKSPPTKGWSVNGRFEIFEISCHFFRFPALTFDSFNISILFNFDLSFVTECTQLEDPRLEWRAIQEAMLRDYLQTAQDALEAKKEIFDIKRQRLYLAEDEYNHLSNALTTLNTSRSSLCSSVSSTKYDPDLLKSDVALARNRVSRLKRELEQIRAEMTCTQRGVETLASVEQKLSGQGGYYNLSEAQAIVNELKNIQMSLTSGEKEKAELMHSLAKLKDDLTRLQLSESSPDVSTISLPQEKLSTASQTDLSGELVPIGTRLAEMARTRLRYDESRKRVQLVQRKLADLEEKVTPGQAESDKDRLLLFQEKEQLLRELRSMTPRSRTAQEMTDIQLEVKRLERDLNQALELNNRAIADRVRLHEEKQLLLQELCEALRTMTSLESQLKTLSASTSSVSSSSSLGSLSTSSSKGSLSSGLSFTDIYGQADVNWPGPSIDMVDLHKRVERLLRSNNTDPVSPQPSLSPRSSLSSVSPPVSPQLHKLSPKVNYNFESSNPVIYEVSEMSRMNDGNLPTVNPIGAAAYKYKDDSDPLYQNIGGSLFLSMSVICLPPRYDEIERQRQLERSGKLLDNVKNKLLMYDHNLENPRTCDDEKAYPQSSRMGQTKQQMDPPLSPISETPQDQNLELLQVSTSIPSSGSNTRSVSAAVSDESVAGDSGVFEAASKIQNCNSDTAQVQIKLRYSVSDGLLYVCIERARNLTALCIPQQSQVFIKAVLLPSGPGTRCCCTKSVTDLRKPIFEETFPFSVVLNKLSCKTLQVNVWCLKNMTEECMGYVQVSLADFSPESVSTKWYNILGSEFMQSKPGTKTVRNGVNLKAEVGKTEISDTRREESSDESTIISSQASTLTRPLVVESCPPTFCLAEEEEEDVLEQVFPLEQDESSVDKETNTECIFIPEKGTRNESKNLGVIKRSQTFSPSAAQQQYTCRLNRSDSDSSMPLYRRGAPFQRNAVERRSLRWRPSAGLTVAKANSHRRSGRGPPVARTSLDLELDRRAQLSRLQAQQDELERLRDLTIKLESVRARGDAELAALVLEDQQFQCLIAQAESSLQSKSQDDKKVEKMLKKTAKEIYKLRKSKAGKGKPDVISFKEKMAFFTRVHLNVPILPGEEIRSESSTLTRGESLVNPEVEEEVESECDDGEEEEDEDDETTAETSVEPCIELQESELLNVIVKDNKTGTKERHIKGAESDVVMETNSEIARNVDEDSRTVEGSEALESNNENQRFDYVVDRILGVEV</sequence>
<comment type="similarity">
    <text evidence="3">Belongs to the WWC family. KIBRA subfamily.</text>
</comment>
<dbReference type="InterPro" id="IPR051105">
    <property type="entry name" value="WWC/KIBRA_Hippo_Reg"/>
</dbReference>
<dbReference type="Pfam" id="PF00397">
    <property type="entry name" value="WW"/>
    <property type="match status" value="1"/>
</dbReference>
<keyword evidence="5" id="KW-1003">Cell membrane</keyword>
<evidence type="ECO:0000256" key="12">
    <source>
        <dbReference type="ARBA" id="ARBA00023163"/>
    </source>
</evidence>
<dbReference type="PANTHER" id="PTHR14791">
    <property type="entry name" value="BOMB/KIRA PROTEINS"/>
    <property type="match status" value="1"/>
</dbReference>
<dbReference type="PROSITE" id="PS50020">
    <property type="entry name" value="WW_DOMAIN_2"/>
    <property type="match status" value="1"/>
</dbReference>
<organism evidence="19 20">
    <name type="scientific">Polyplax serrata</name>
    <name type="common">Common mouse louse</name>
    <dbReference type="NCBI Taxonomy" id="468196"/>
    <lineage>
        <taxon>Eukaryota</taxon>
        <taxon>Metazoa</taxon>
        <taxon>Ecdysozoa</taxon>
        <taxon>Arthropoda</taxon>
        <taxon>Hexapoda</taxon>
        <taxon>Insecta</taxon>
        <taxon>Pterygota</taxon>
        <taxon>Neoptera</taxon>
        <taxon>Paraneoptera</taxon>
        <taxon>Psocodea</taxon>
        <taxon>Troctomorpha</taxon>
        <taxon>Phthiraptera</taxon>
        <taxon>Anoplura</taxon>
        <taxon>Polyplacidae</taxon>
        <taxon>Polyplax</taxon>
    </lineage>
</organism>
<evidence type="ECO:0000256" key="2">
    <source>
        <dbReference type="ARBA" id="ARBA00004496"/>
    </source>
</evidence>
<keyword evidence="6" id="KW-0963">Cytoplasm</keyword>
<dbReference type="InterPro" id="IPR036020">
    <property type="entry name" value="WW_dom_sf"/>
</dbReference>
<keyword evidence="7" id="KW-0597">Phosphoprotein</keyword>
<feature type="domain" description="WW" evidence="18">
    <location>
        <begin position="9"/>
        <end position="42"/>
    </location>
</feature>
<keyword evidence="20" id="KW-1185">Reference proteome</keyword>
<dbReference type="Pfam" id="PF00168">
    <property type="entry name" value="C2"/>
    <property type="match status" value="1"/>
</dbReference>
<dbReference type="SMART" id="SM00239">
    <property type="entry name" value="C2"/>
    <property type="match status" value="1"/>
</dbReference>
<comment type="subunit">
    <text evidence="14">Forms a complex with Mer and Ex. Interacts (via domain WW 1) with Ex (via RXPPXY motif). Interacts with Mer, Sav, Hpo and Wts.</text>
</comment>
<evidence type="ECO:0000256" key="5">
    <source>
        <dbReference type="ARBA" id="ARBA00022475"/>
    </source>
</evidence>
<feature type="region of interest" description="Disordered" evidence="16">
    <location>
        <begin position="1195"/>
        <end position="1235"/>
    </location>
</feature>
<dbReference type="SUPFAM" id="SSF51045">
    <property type="entry name" value="WW domain"/>
    <property type="match status" value="2"/>
</dbReference>
<dbReference type="Gene3D" id="2.60.40.150">
    <property type="entry name" value="C2 domain"/>
    <property type="match status" value="1"/>
</dbReference>
<feature type="compositionally biased region" description="Low complexity" evidence="16">
    <location>
        <begin position="541"/>
        <end position="565"/>
    </location>
</feature>
<evidence type="ECO:0000256" key="14">
    <source>
        <dbReference type="ARBA" id="ARBA00025969"/>
    </source>
</evidence>
<dbReference type="Pfam" id="PF25802">
    <property type="entry name" value="WWC1"/>
    <property type="match status" value="1"/>
</dbReference>
<reference evidence="19 20" key="1">
    <citation type="submission" date="2023-09" db="EMBL/GenBank/DDBJ databases">
        <title>Genomes of two closely related lineages of the louse Polyplax serrata with different host specificities.</title>
        <authorList>
            <person name="Martinu J."/>
            <person name="Tarabai H."/>
            <person name="Stefka J."/>
            <person name="Hypsa V."/>
        </authorList>
    </citation>
    <scope>NUCLEOTIDE SEQUENCE [LARGE SCALE GENOMIC DNA]</scope>
    <source>
        <strain evidence="19">98ZLc_SE</strain>
    </source>
</reference>
<evidence type="ECO:0000256" key="9">
    <source>
        <dbReference type="ARBA" id="ARBA00023015"/>
    </source>
</evidence>
<keyword evidence="12" id="KW-0804">Transcription</keyword>
<evidence type="ECO:0000256" key="11">
    <source>
        <dbReference type="ARBA" id="ARBA00023136"/>
    </source>
</evidence>
<keyword evidence="10 15" id="KW-0175">Coiled coil</keyword>
<evidence type="ECO:0000256" key="1">
    <source>
        <dbReference type="ARBA" id="ARBA00004221"/>
    </source>
</evidence>
<dbReference type="InterPro" id="IPR037771">
    <property type="entry name" value="C2_WWC"/>
</dbReference>
<feature type="coiled-coil region" evidence="15">
    <location>
        <begin position="220"/>
        <end position="247"/>
    </location>
</feature>
<feature type="compositionally biased region" description="Acidic residues" evidence="16">
    <location>
        <begin position="1210"/>
        <end position="1233"/>
    </location>
</feature>
<comment type="function">
    <text evidence="13">Regulator of the Hippo/SWH (Sav/Wts/Hpo) signaling pathway, a signaling pathway that plays a pivotal role in organ size control and tumor suppression by restricting proliferation and promoting apoptosis. The core of this pathway is composed of a kinase cascade wherein Hippo (Hpo), in complex with its regulatory protein Salvador (Sav), phosphorylates and activates Warts (Wts) in complex with its regulatory protein Mats, which in turn phosphorylates and inactivates the Yorkie (Yki) oncoprotein. Kibra acts synergistically along with Ex and Mer to regulate the Hippo signaling pathway.</text>
</comment>
<dbReference type="InterPro" id="IPR057747">
    <property type="entry name" value="WWC1_hairpin"/>
</dbReference>
<evidence type="ECO:0000256" key="8">
    <source>
        <dbReference type="ARBA" id="ARBA00022737"/>
    </source>
</evidence>
<dbReference type="SMART" id="SM00456">
    <property type="entry name" value="WW"/>
    <property type="match status" value="2"/>
</dbReference>
<evidence type="ECO:0000256" key="15">
    <source>
        <dbReference type="SAM" id="Coils"/>
    </source>
</evidence>
<dbReference type="EMBL" id="JAWJWF010000002">
    <property type="protein sequence ID" value="KAK6637146.1"/>
    <property type="molecule type" value="Genomic_DNA"/>
</dbReference>
<gene>
    <name evidence="19" type="ORF">RUM44_007560</name>
</gene>
<keyword evidence="9" id="KW-0805">Transcription regulation</keyword>
<dbReference type="PANTHER" id="PTHR14791:SF29">
    <property type="entry name" value="PROTEIN KIBRA"/>
    <property type="match status" value="1"/>
</dbReference>
<evidence type="ECO:0000313" key="19">
    <source>
        <dbReference type="EMBL" id="KAK6637146.1"/>
    </source>
</evidence>
<feature type="coiled-coil region" evidence="15">
    <location>
        <begin position="1076"/>
        <end position="1103"/>
    </location>
</feature>
<feature type="region of interest" description="Disordered" evidence="16">
    <location>
        <begin position="536"/>
        <end position="566"/>
    </location>
</feature>
<dbReference type="InterPro" id="IPR001202">
    <property type="entry name" value="WW_dom"/>
</dbReference>
<dbReference type="Proteomes" id="UP001359485">
    <property type="component" value="Unassembled WGS sequence"/>
</dbReference>
<evidence type="ECO:0000256" key="13">
    <source>
        <dbReference type="ARBA" id="ARBA00024960"/>
    </source>
</evidence>
<dbReference type="InterPro" id="IPR035892">
    <property type="entry name" value="C2_domain_sf"/>
</dbReference>
<evidence type="ECO:0000259" key="17">
    <source>
        <dbReference type="PROSITE" id="PS50004"/>
    </source>
</evidence>
<feature type="compositionally biased region" description="Polar residues" evidence="16">
    <location>
        <begin position="681"/>
        <end position="692"/>
    </location>
</feature>
<accession>A0ABR1B6W2</accession>
<evidence type="ECO:0000256" key="4">
    <source>
        <dbReference type="ARBA" id="ARBA00013712"/>
    </source>
</evidence>
<dbReference type="PROSITE" id="PS01159">
    <property type="entry name" value="WW_DOMAIN_1"/>
    <property type="match status" value="1"/>
</dbReference>
<protein>
    <recommendedName>
        <fullName evidence="4">Protein kibra</fullName>
    </recommendedName>
</protein>
<dbReference type="CDD" id="cd00201">
    <property type="entry name" value="WW"/>
    <property type="match status" value="2"/>
</dbReference>
<proteinExistence type="inferred from homology"/>
<feature type="region of interest" description="Disordered" evidence="16">
    <location>
        <begin position="478"/>
        <end position="501"/>
    </location>
</feature>
<keyword evidence="11" id="KW-0472">Membrane</keyword>
<feature type="domain" description="C2" evidence="17">
    <location>
        <begin position="756"/>
        <end position="876"/>
    </location>
</feature>
<evidence type="ECO:0000256" key="16">
    <source>
        <dbReference type="SAM" id="MobiDB-lite"/>
    </source>
</evidence>
<keyword evidence="8" id="KW-0677">Repeat</keyword>
<evidence type="ECO:0000256" key="3">
    <source>
        <dbReference type="ARBA" id="ARBA00010585"/>
    </source>
</evidence>
<feature type="coiled-coil region" evidence="15">
    <location>
        <begin position="408"/>
        <end position="450"/>
    </location>
</feature>
<comment type="caution">
    <text evidence="19">The sequence shown here is derived from an EMBL/GenBank/DDBJ whole genome shotgun (WGS) entry which is preliminary data.</text>
</comment>
<dbReference type="PROSITE" id="PS50004">
    <property type="entry name" value="C2"/>
    <property type="match status" value="1"/>
</dbReference>
<comment type="subcellular location">
    <subcellularLocation>
        <location evidence="1">Apical cell membrane</location>
    </subcellularLocation>
    <subcellularLocation>
        <location evidence="2">Cytoplasm</location>
    </subcellularLocation>
</comment>
<dbReference type="SUPFAM" id="SSF49562">
    <property type="entry name" value="C2 domain (Calcium/lipid-binding domain, CaLB)"/>
    <property type="match status" value="1"/>
</dbReference>
<evidence type="ECO:0000256" key="7">
    <source>
        <dbReference type="ARBA" id="ARBA00022553"/>
    </source>
</evidence>
<evidence type="ECO:0000256" key="10">
    <source>
        <dbReference type="ARBA" id="ARBA00023054"/>
    </source>
</evidence>
<dbReference type="CDD" id="cd08680">
    <property type="entry name" value="C2_Kibra"/>
    <property type="match status" value="1"/>
</dbReference>
<evidence type="ECO:0000313" key="20">
    <source>
        <dbReference type="Proteomes" id="UP001359485"/>
    </source>
</evidence>
<feature type="region of interest" description="Disordered" evidence="16">
    <location>
        <begin position="670"/>
        <end position="703"/>
    </location>
</feature>
<dbReference type="InterPro" id="IPR000008">
    <property type="entry name" value="C2_dom"/>
</dbReference>
<evidence type="ECO:0000256" key="6">
    <source>
        <dbReference type="ARBA" id="ARBA00022490"/>
    </source>
</evidence>
<evidence type="ECO:0000259" key="18">
    <source>
        <dbReference type="PROSITE" id="PS50020"/>
    </source>
</evidence>
<dbReference type="Gene3D" id="2.20.70.10">
    <property type="match status" value="2"/>
</dbReference>